<name>A0A9D2NSQ2_9FIRM</name>
<proteinExistence type="inferred from homology"/>
<dbReference type="PANTHER" id="PTHR43750">
    <property type="entry name" value="UDP-GLUCOSE 6-DEHYDROGENASE TUAD"/>
    <property type="match status" value="1"/>
</dbReference>
<comment type="caution">
    <text evidence="3">The sequence shown here is derived from an EMBL/GenBank/DDBJ whole genome shotgun (WGS) entry which is preliminary data.</text>
</comment>
<dbReference type="Pfam" id="PF03721">
    <property type="entry name" value="UDPG_MGDP_dh_N"/>
    <property type="match status" value="1"/>
</dbReference>
<dbReference type="SUPFAM" id="SSF51735">
    <property type="entry name" value="NAD(P)-binding Rossmann-fold domains"/>
    <property type="match status" value="1"/>
</dbReference>
<dbReference type="InterPro" id="IPR008927">
    <property type="entry name" value="6-PGluconate_DH-like_C_sf"/>
</dbReference>
<dbReference type="InterPro" id="IPR001732">
    <property type="entry name" value="UDP-Glc/GDP-Man_DH_N"/>
</dbReference>
<organism evidence="3 4">
    <name type="scientific">Candidatus Merdibacter merdavium</name>
    <dbReference type="NCBI Taxonomy" id="2838692"/>
    <lineage>
        <taxon>Bacteria</taxon>
        <taxon>Bacillati</taxon>
        <taxon>Bacillota</taxon>
        <taxon>Erysipelotrichia</taxon>
        <taxon>Erysipelotrichales</taxon>
        <taxon>Erysipelotrichaceae</taxon>
        <taxon>Merdibacter</taxon>
    </lineage>
</organism>
<dbReference type="Gene3D" id="3.40.50.720">
    <property type="entry name" value="NAD(P)-binding Rossmann-like Domain"/>
    <property type="match status" value="1"/>
</dbReference>
<feature type="domain" description="UDP-glucose/GDP-mannose dehydrogenase N-terminal" evidence="2">
    <location>
        <begin position="5"/>
        <end position="161"/>
    </location>
</feature>
<accession>A0A9D2NSQ2</accession>
<protein>
    <submittedName>
        <fullName evidence="3">NAD(P)-binding domain-containing protein</fullName>
    </submittedName>
</protein>
<dbReference type="GO" id="GO:0016616">
    <property type="term" value="F:oxidoreductase activity, acting on the CH-OH group of donors, NAD or NADP as acceptor"/>
    <property type="evidence" value="ECO:0007669"/>
    <property type="project" value="InterPro"/>
</dbReference>
<dbReference type="EMBL" id="DWWM01000056">
    <property type="protein sequence ID" value="HJC37222.1"/>
    <property type="molecule type" value="Genomic_DNA"/>
</dbReference>
<evidence type="ECO:0000313" key="4">
    <source>
        <dbReference type="Proteomes" id="UP000823896"/>
    </source>
</evidence>
<dbReference type="AlphaFoldDB" id="A0A9D2NSQ2"/>
<evidence type="ECO:0000256" key="1">
    <source>
        <dbReference type="ARBA" id="ARBA00006601"/>
    </source>
</evidence>
<dbReference type="Proteomes" id="UP000823896">
    <property type="component" value="Unassembled WGS sequence"/>
</dbReference>
<dbReference type="Gene3D" id="1.20.5.100">
    <property type="entry name" value="Cytochrome c1, transmembrane anchor, C-terminal"/>
    <property type="match status" value="1"/>
</dbReference>
<reference evidence="3" key="2">
    <citation type="submission" date="2021-04" db="EMBL/GenBank/DDBJ databases">
        <authorList>
            <person name="Gilroy R."/>
        </authorList>
    </citation>
    <scope>NUCLEOTIDE SEQUENCE</scope>
    <source>
        <strain evidence="3">CHK187-11901</strain>
    </source>
</reference>
<evidence type="ECO:0000259" key="2">
    <source>
        <dbReference type="Pfam" id="PF03721"/>
    </source>
</evidence>
<gene>
    <name evidence="3" type="ORF">H9702_08875</name>
</gene>
<dbReference type="InterPro" id="IPR036291">
    <property type="entry name" value="NAD(P)-bd_dom_sf"/>
</dbReference>
<dbReference type="GO" id="GO:0051287">
    <property type="term" value="F:NAD binding"/>
    <property type="evidence" value="ECO:0007669"/>
    <property type="project" value="InterPro"/>
</dbReference>
<comment type="similarity">
    <text evidence="1">Belongs to the UDP-glucose/GDP-mannose dehydrogenase family.</text>
</comment>
<dbReference type="SUPFAM" id="SSF48179">
    <property type="entry name" value="6-phosphogluconate dehydrogenase C-terminal domain-like"/>
    <property type="match status" value="1"/>
</dbReference>
<evidence type="ECO:0000313" key="3">
    <source>
        <dbReference type="EMBL" id="HJC37222.1"/>
    </source>
</evidence>
<sequence>MGKHRIAVAGTGYAGLSLAALLAQHAQVTVISEDQEEAEKIGRCELGFEKAYIEKYFKEKKLALMATTDAEEACRRADHVIIALPGREIKKTEALVKLAVRCNPEAMIVIRTDVPVGFTRTMRDTTGSQNILYSPNFTQKERAFTDVLYPERIIIGTDLEDDRLCWAANAFAALLQEGALQDDIDVRFMNFDEAEAVKLLTNTAAALRIAYEHELDAFARENGLDAAQIKAALASDTVNVSAEQPVIPMTLQIR</sequence>
<reference evidence="3" key="1">
    <citation type="journal article" date="2021" name="PeerJ">
        <title>Extensive microbial diversity within the chicken gut microbiome revealed by metagenomics and culture.</title>
        <authorList>
            <person name="Gilroy R."/>
            <person name="Ravi A."/>
            <person name="Getino M."/>
            <person name="Pursley I."/>
            <person name="Horton D.L."/>
            <person name="Alikhan N.F."/>
            <person name="Baker D."/>
            <person name="Gharbi K."/>
            <person name="Hall N."/>
            <person name="Watson M."/>
            <person name="Adriaenssens E.M."/>
            <person name="Foster-Nyarko E."/>
            <person name="Jarju S."/>
            <person name="Secka A."/>
            <person name="Antonio M."/>
            <person name="Oren A."/>
            <person name="Chaudhuri R.R."/>
            <person name="La Ragione R."/>
            <person name="Hildebrand F."/>
            <person name="Pallen M.J."/>
        </authorList>
    </citation>
    <scope>NUCLEOTIDE SEQUENCE</scope>
    <source>
        <strain evidence="3">CHK187-11901</strain>
    </source>
</reference>
<dbReference type="PANTHER" id="PTHR43750:SF2">
    <property type="entry name" value="UDP-GLUCOSE 6-DEHYDROGENASE"/>
    <property type="match status" value="1"/>
</dbReference>